<feature type="domain" description="PAS" evidence="8">
    <location>
        <begin position="123"/>
        <end position="166"/>
    </location>
</feature>
<dbReference type="InterPro" id="IPR000700">
    <property type="entry name" value="PAS-assoc_C"/>
</dbReference>
<evidence type="ECO:0000259" key="9">
    <source>
        <dbReference type="PROSITE" id="PS50113"/>
    </source>
</evidence>
<dbReference type="SUPFAM" id="SSF55785">
    <property type="entry name" value="PYP-like sensor domain (PAS domain)"/>
    <property type="match status" value="3"/>
</dbReference>
<reference evidence="10 11" key="1">
    <citation type="journal article" date="2005" name="Genome Res.">
        <title>Living with two extremes: conclusions from the genome sequence of Natronomonas pharaonis.</title>
        <authorList>
            <person name="Falb M."/>
            <person name="Pfeiffer F."/>
            <person name="Palm P."/>
            <person name="Rodewald K."/>
            <person name="Hickmann V."/>
            <person name="Tittor J."/>
            <person name="Oesterhelt D."/>
        </authorList>
    </citation>
    <scope>NUCLEOTIDE SEQUENCE [LARGE SCALE GENOMIC DNA]</scope>
    <source>
        <strain evidence="11">ATCC 35678 / DSM 2160 / CIP 103997 / JCM 8858 / NBRC 14720 / NCIMB 2260 / Gabara</strain>
    </source>
</reference>
<dbReference type="SUPFAM" id="SSF55874">
    <property type="entry name" value="ATPase domain of HSP90 chaperone/DNA topoisomerase II/histidine kinase"/>
    <property type="match status" value="1"/>
</dbReference>
<keyword evidence="3" id="KW-0547">Nucleotide-binding</keyword>
<evidence type="ECO:0000256" key="2">
    <source>
        <dbReference type="ARBA" id="ARBA00022679"/>
    </source>
</evidence>
<geneLocation type="plasmid" evidence="10 11">
    <name>PL131</name>
</geneLocation>
<evidence type="ECO:0000259" key="7">
    <source>
        <dbReference type="PROSITE" id="PS50109"/>
    </source>
</evidence>
<dbReference type="InterPro" id="IPR036097">
    <property type="entry name" value="HisK_dim/P_sf"/>
</dbReference>
<keyword evidence="2 10" id="KW-0808">Transferase</keyword>
<accession>Q3IM43</accession>
<dbReference type="GO" id="GO:0000155">
    <property type="term" value="F:phosphorelay sensor kinase activity"/>
    <property type="evidence" value="ECO:0007669"/>
    <property type="project" value="InterPro"/>
</dbReference>
<name>Q3IM43_NATPD</name>
<dbReference type="Gene3D" id="3.30.450.20">
    <property type="entry name" value="PAS domain"/>
    <property type="match status" value="3"/>
</dbReference>
<dbReference type="InterPro" id="IPR036890">
    <property type="entry name" value="HATPase_C_sf"/>
</dbReference>
<dbReference type="Proteomes" id="UP000002698">
    <property type="component" value="Plasmid PL131"/>
</dbReference>
<dbReference type="NCBIfam" id="TIGR00229">
    <property type="entry name" value="sensory_box"/>
    <property type="match status" value="2"/>
</dbReference>
<dbReference type="PRINTS" id="PR00344">
    <property type="entry name" value="BCTRLSENSOR"/>
</dbReference>
<gene>
    <name evidence="10" type="ordered locus">NP_6080A</name>
</gene>
<keyword evidence="4 10" id="KW-0418">Kinase</keyword>
<dbReference type="GeneID" id="3694705"/>
<keyword evidence="1" id="KW-0597">Phosphoprotein</keyword>
<dbReference type="EC" id="2.7.13.3" evidence="10"/>
<proteinExistence type="predicted"/>
<dbReference type="EMBL" id="CR936258">
    <property type="protein sequence ID" value="CAI50820.1"/>
    <property type="molecule type" value="Genomic_DNA"/>
</dbReference>
<dbReference type="InterPro" id="IPR003661">
    <property type="entry name" value="HisK_dim/P_dom"/>
</dbReference>
<dbReference type="PROSITE" id="PS50113">
    <property type="entry name" value="PAC"/>
    <property type="match status" value="1"/>
</dbReference>
<dbReference type="PROSITE" id="PS50112">
    <property type="entry name" value="PAS"/>
    <property type="match status" value="3"/>
</dbReference>
<dbReference type="SMART" id="SM00091">
    <property type="entry name" value="PAS"/>
    <property type="match status" value="3"/>
</dbReference>
<protein>
    <submittedName>
        <fullName evidence="10">Sensor box histidine kinase</fullName>
        <ecNumber evidence="10">2.7.13.3</ecNumber>
    </submittedName>
</protein>
<organism evidence="10 11">
    <name type="scientific">Natronomonas pharaonis (strain ATCC 35678 / DSM 2160 / CIP 103997 / JCM 8858 / NBRC 14720 / NCIMB 2260 / Gabara)</name>
    <name type="common">Halobacterium pharaonis</name>
    <dbReference type="NCBI Taxonomy" id="348780"/>
    <lineage>
        <taxon>Archaea</taxon>
        <taxon>Methanobacteriati</taxon>
        <taxon>Methanobacteriota</taxon>
        <taxon>Stenosarchaea group</taxon>
        <taxon>Halobacteria</taxon>
        <taxon>Halobacteriales</taxon>
        <taxon>Natronomonadaceae</taxon>
        <taxon>Natronomonas</taxon>
    </lineage>
</organism>
<dbReference type="PANTHER" id="PTHR43065">
    <property type="entry name" value="SENSOR HISTIDINE KINASE"/>
    <property type="match status" value="1"/>
</dbReference>
<dbReference type="AlphaFoldDB" id="Q3IM43"/>
<dbReference type="GO" id="GO:0005524">
    <property type="term" value="F:ATP binding"/>
    <property type="evidence" value="ECO:0007669"/>
    <property type="project" value="UniProtKB-KW"/>
</dbReference>
<dbReference type="OrthoDB" id="165911at2157"/>
<dbReference type="InterPro" id="IPR003594">
    <property type="entry name" value="HATPase_dom"/>
</dbReference>
<dbReference type="InterPro" id="IPR005467">
    <property type="entry name" value="His_kinase_dom"/>
</dbReference>
<dbReference type="KEGG" id="nph:NP_6080A"/>
<dbReference type="SMART" id="SM00387">
    <property type="entry name" value="HATPase_c"/>
    <property type="match status" value="1"/>
</dbReference>
<dbReference type="Pfam" id="PF13426">
    <property type="entry name" value="PAS_9"/>
    <property type="match status" value="2"/>
</dbReference>
<dbReference type="CDD" id="cd00130">
    <property type="entry name" value="PAS"/>
    <property type="match status" value="3"/>
</dbReference>
<dbReference type="HOGENOM" id="CLU_000445_114_58_2"/>
<evidence type="ECO:0000313" key="10">
    <source>
        <dbReference type="EMBL" id="CAI50820.1"/>
    </source>
</evidence>
<dbReference type="SMART" id="SM00086">
    <property type="entry name" value="PAC"/>
    <property type="match status" value="2"/>
</dbReference>
<dbReference type="RefSeq" id="WP_011324424.1">
    <property type="nucleotide sequence ID" value="NC_007427.1"/>
</dbReference>
<feature type="domain" description="Histidine kinase" evidence="7">
    <location>
        <begin position="370"/>
        <end position="578"/>
    </location>
</feature>
<feature type="domain" description="PAS" evidence="8">
    <location>
        <begin position="242"/>
        <end position="288"/>
    </location>
</feature>
<dbReference type="InterPro" id="IPR004358">
    <property type="entry name" value="Sig_transdc_His_kin-like_C"/>
</dbReference>
<evidence type="ECO:0000256" key="4">
    <source>
        <dbReference type="ARBA" id="ARBA00022777"/>
    </source>
</evidence>
<dbReference type="EnsemblBacteria" id="CAI50820">
    <property type="protein sequence ID" value="CAI50820"/>
    <property type="gene ID" value="NP_6080A"/>
</dbReference>
<dbReference type="Gene3D" id="3.30.565.10">
    <property type="entry name" value="Histidine kinase-like ATPase, C-terminal domain"/>
    <property type="match status" value="1"/>
</dbReference>
<dbReference type="SUPFAM" id="SSF47384">
    <property type="entry name" value="Homodimeric domain of signal transducing histidine kinase"/>
    <property type="match status" value="1"/>
</dbReference>
<dbReference type="InterPro" id="IPR013767">
    <property type="entry name" value="PAS_fold"/>
</dbReference>
<dbReference type="GO" id="GO:0006355">
    <property type="term" value="P:regulation of DNA-templated transcription"/>
    <property type="evidence" value="ECO:0007669"/>
    <property type="project" value="InterPro"/>
</dbReference>
<evidence type="ECO:0000256" key="1">
    <source>
        <dbReference type="ARBA" id="ARBA00022553"/>
    </source>
</evidence>
<evidence type="ECO:0000256" key="5">
    <source>
        <dbReference type="ARBA" id="ARBA00022840"/>
    </source>
</evidence>
<evidence type="ECO:0000256" key="6">
    <source>
        <dbReference type="ARBA" id="ARBA00023012"/>
    </source>
</evidence>
<evidence type="ECO:0000313" key="11">
    <source>
        <dbReference type="Proteomes" id="UP000002698"/>
    </source>
</evidence>
<dbReference type="InterPro" id="IPR035965">
    <property type="entry name" value="PAS-like_dom_sf"/>
</dbReference>
<keyword evidence="6" id="KW-0902">Two-component regulatory system</keyword>
<feature type="domain" description="PAS" evidence="8">
    <location>
        <begin position="13"/>
        <end position="51"/>
    </location>
</feature>
<evidence type="ECO:0000256" key="3">
    <source>
        <dbReference type="ARBA" id="ARBA00022741"/>
    </source>
</evidence>
<sequence>MGTEYGDIDGHAVLDSLSDALFTVDKQGRLSYANQRLLDVLDTSDDALLGEPLAALEPFIDRGFDDLAAAIEDVRSGTHSDRRVEVEAGLPEATSVPVDARVTLFDESGVSGALVVLRQLRHEAQRFRAMFERHSAPMLLIDPDSGRIEKANRSAVEFYGYDADQLHEMSIQEINCLSPEQIARERERAKREDRNHFLFEHRLESGDVRDVEVHSSPVTIEGQTLLFSIIHDVTQREESRRELQVFREAVEQAGHSVIITDAAGVIEYVNSAFESVTGYESEEVVGRTPRVLKSGKQDDRFYDRLWGTVLSGKVWEAELVNQRKSGELYYVEHTIAPIVEDDEITNFVAVQKDITERKLKEKRLSELHRVLRHNVRNELAAIRGNAELLANELDGEAHEQLEWILERADALTETSEKITRLQQRIDHDYDGGAVCRPKTVIPELVADARELYPDAEIHTDVEPVVVRMGAATCRRLLFELLENAIVHNDREVLKVGITVETPGGDAKRVRLEVSDNGPGIPPQERTAVELDAEDPLKHGSGIGLSHIHWLVTDHGGEVEISDNDPRGSTVTLWLPRAESHTE</sequence>
<dbReference type="Pfam" id="PF02518">
    <property type="entry name" value="HATPase_c"/>
    <property type="match status" value="1"/>
</dbReference>
<keyword evidence="5" id="KW-0067">ATP-binding</keyword>
<dbReference type="CDD" id="cd00075">
    <property type="entry name" value="HATPase"/>
    <property type="match status" value="1"/>
</dbReference>
<evidence type="ECO:0000259" key="8">
    <source>
        <dbReference type="PROSITE" id="PS50112"/>
    </source>
</evidence>
<keyword evidence="11" id="KW-1185">Reference proteome</keyword>
<keyword evidence="10" id="KW-0614">Plasmid</keyword>
<dbReference type="PROSITE" id="PS50109">
    <property type="entry name" value="HIS_KIN"/>
    <property type="match status" value="1"/>
</dbReference>
<dbReference type="CDD" id="cd00082">
    <property type="entry name" value="HisKA"/>
    <property type="match status" value="1"/>
</dbReference>
<dbReference type="InterPro" id="IPR001610">
    <property type="entry name" value="PAC"/>
</dbReference>
<feature type="domain" description="PAC" evidence="9">
    <location>
        <begin position="313"/>
        <end position="366"/>
    </location>
</feature>
<dbReference type="InterPro" id="IPR000014">
    <property type="entry name" value="PAS"/>
</dbReference>
<dbReference type="Pfam" id="PF00989">
    <property type="entry name" value="PAS"/>
    <property type="match status" value="1"/>
</dbReference>